<proteinExistence type="predicted"/>
<organism evidence="2 3">
    <name type="scientific">Mycena belliarum</name>
    <dbReference type="NCBI Taxonomy" id="1033014"/>
    <lineage>
        <taxon>Eukaryota</taxon>
        <taxon>Fungi</taxon>
        <taxon>Dikarya</taxon>
        <taxon>Basidiomycota</taxon>
        <taxon>Agaricomycotina</taxon>
        <taxon>Agaricomycetes</taxon>
        <taxon>Agaricomycetidae</taxon>
        <taxon>Agaricales</taxon>
        <taxon>Marasmiineae</taxon>
        <taxon>Mycenaceae</taxon>
        <taxon>Mycena</taxon>
    </lineage>
</organism>
<keyword evidence="3" id="KW-1185">Reference proteome</keyword>
<evidence type="ECO:0000313" key="1">
    <source>
        <dbReference type="EMBL" id="KAJ7087691.1"/>
    </source>
</evidence>
<dbReference type="GO" id="GO:0006357">
    <property type="term" value="P:regulation of transcription by RNA polymerase II"/>
    <property type="evidence" value="ECO:0007669"/>
    <property type="project" value="TreeGrafter"/>
</dbReference>
<dbReference type="EMBL" id="JARJCN010000017">
    <property type="protein sequence ID" value="KAJ7092958.1"/>
    <property type="molecule type" value="Genomic_DNA"/>
</dbReference>
<dbReference type="PANTHER" id="PTHR46169:SF29">
    <property type="entry name" value="DNA REPLICATION-RELATED ELEMENT FACTOR, ISOFORM A"/>
    <property type="match status" value="1"/>
</dbReference>
<dbReference type="SUPFAM" id="SSF53098">
    <property type="entry name" value="Ribonuclease H-like"/>
    <property type="match status" value="1"/>
</dbReference>
<reference evidence="2" key="1">
    <citation type="submission" date="2023-03" db="EMBL/GenBank/DDBJ databases">
        <title>Massive genome expansion in bonnet fungi (Mycena s.s.) driven by repeated elements and novel gene families across ecological guilds.</title>
        <authorList>
            <consortium name="Lawrence Berkeley National Laboratory"/>
            <person name="Harder C.B."/>
            <person name="Miyauchi S."/>
            <person name="Viragh M."/>
            <person name="Kuo A."/>
            <person name="Thoen E."/>
            <person name="Andreopoulos B."/>
            <person name="Lu D."/>
            <person name="Skrede I."/>
            <person name="Drula E."/>
            <person name="Henrissat B."/>
            <person name="Morin E."/>
            <person name="Kohler A."/>
            <person name="Barry K."/>
            <person name="LaButti K."/>
            <person name="Morin E."/>
            <person name="Salamov A."/>
            <person name="Lipzen A."/>
            <person name="Mereny Z."/>
            <person name="Hegedus B."/>
            <person name="Baldrian P."/>
            <person name="Stursova M."/>
            <person name="Weitz H."/>
            <person name="Taylor A."/>
            <person name="Grigoriev I.V."/>
            <person name="Nagy L.G."/>
            <person name="Martin F."/>
            <person name="Kauserud H."/>
        </authorList>
    </citation>
    <scope>NUCLEOTIDE SEQUENCE</scope>
    <source>
        <strain evidence="2">CBHHK173m</strain>
    </source>
</reference>
<sequence>CFPHVINIAVQTALKALSALPDFLAADPDYWRVLQSDVVGLARSLVTACRASGQRRDDFEDTIEKGNEKGGWGEPPELLRVVGLLKDVDTRWSSIFLMVDRVLELYQAIDALLNLDKYSDLSYMLLSDLELQVLRDVRRFLQVPHVVQELVSAEKTPTLCIVLPLYERLIIMLQDLKRQLPKLGHAISAAIRKLEEYLALSRRAPIYALAMGMYPLF</sequence>
<dbReference type="GO" id="GO:0005634">
    <property type="term" value="C:nucleus"/>
    <property type="evidence" value="ECO:0007669"/>
    <property type="project" value="TreeGrafter"/>
</dbReference>
<dbReference type="InterPro" id="IPR052717">
    <property type="entry name" value="Vacuolar_transposase_reg"/>
</dbReference>
<dbReference type="AlphaFoldDB" id="A0AAD6U848"/>
<dbReference type="Proteomes" id="UP001222325">
    <property type="component" value="Unassembled WGS sequence"/>
</dbReference>
<feature type="non-terminal residue" evidence="2">
    <location>
        <position position="217"/>
    </location>
</feature>
<dbReference type="PANTHER" id="PTHR46169">
    <property type="entry name" value="DNA REPLICATION-RELATED ELEMENT FACTOR, ISOFORM A"/>
    <property type="match status" value="1"/>
</dbReference>
<evidence type="ECO:0000313" key="2">
    <source>
        <dbReference type="EMBL" id="KAJ7092958.1"/>
    </source>
</evidence>
<name>A0AAD6U848_9AGAR</name>
<accession>A0AAD6U848</accession>
<evidence type="ECO:0000313" key="3">
    <source>
        <dbReference type="Proteomes" id="UP001222325"/>
    </source>
</evidence>
<dbReference type="InterPro" id="IPR012337">
    <property type="entry name" value="RNaseH-like_sf"/>
</dbReference>
<protein>
    <submittedName>
        <fullName evidence="2">Uncharacterized protein</fullName>
    </submittedName>
</protein>
<comment type="caution">
    <text evidence="2">The sequence shown here is derived from an EMBL/GenBank/DDBJ whole genome shotgun (WGS) entry which is preliminary data.</text>
</comment>
<dbReference type="EMBL" id="JARJCN010000028">
    <property type="protein sequence ID" value="KAJ7087691.1"/>
    <property type="molecule type" value="Genomic_DNA"/>
</dbReference>
<gene>
    <name evidence="2" type="ORF">B0H15DRAFT_777128</name>
    <name evidence="1" type="ORF">B0H15DRAFT_781093</name>
</gene>